<proteinExistence type="predicted"/>
<dbReference type="Gene3D" id="2.60.40.1530">
    <property type="entry name" value="ntegrin, alpha v. Chain A, domain 4"/>
    <property type="match status" value="1"/>
</dbReference>
<sequence>MKTNKGEEEALYLSDKVYYNPAHFFNPLPWISNPSNDSYYKQCRLMHSDMVSFINPLDIKILTKDKNLYHKKSEDATFKRNESAYFPVRHSSTEQVDEGQMLDLGFKQKMDRLLKSLEGERSSSRSKFLQIHCSTDSENCLQFLCEIDELQPRETLQIDWVGWFPAKTADSLSNPNLKYTSRLEVYSWNREIIPNPMLIVPVPDFQQNMHTTIIFASLSSRVMFLWPIILGVVLSCLILSAIFSILYSIGFYDRENFKRYSIKDILLSPDRRSHFREFSLSFISARHPAPTPPMNRDSITNEFSL</sequence>
<name>A0ABD2QBY7_9PLAT</name>
<comment type="caution">
    <text evidence="2">The sequence shown here is derived from an EMBL/GenBank/DDBJ whole genome shotgun (WGS) entry which is preliminary data.</text>
</comment>
<dbReference type="EMBL" id="JBJKFK010000442">
    <property type="protein sequence ID" value="KAL3317039.1"/>
    <property type="molecule type" value="Genomic_DNA"/>
</dbReference>
<feature type="transmembrane region" description="Helical" evidence="1">
    <location>
        <begin position="224"/>
        <end position="249"/>
    </location>
</feature>
<keyword evidence="1" id="KW-1133">Transmembrane helix</keyword>
<keyword evidence="1" id="KW-0812">Transmembrane</keyword>
<protein>
    <submittedName>
        <fullName evidence="2">Uncharacterized protein</fullName>
    </submittedName>
</protein>
<dbReference type="Proteomes" id="UP001626550">
    <property type="component" value="Unassembled WGS sequence"/>
</dbReference>
<dbReference type="AlphaFoldDB" id="A0ABD2QBY7"/>
<dbReference type="Gene3D" id="1.20.5.930">
    <property type="entry name" value="Bicelle-embedded integrin alpha(iib) transmembrane segment"/>
    <property type="match status" value="1"/>
</dbReference>
<gene>
    <name evidence="2" type="ORF">Ciccas_004315</name>
</gene>
<keyword evidence="1" id="KW-0472">Membrane</keyword>
<evidence type="ECO:0000313" key="2">
    <source>
        <dbReference type="EMBL" id="KAL3317039.1"/>
    </source>
</evidence>
<reference evidence="2 3" key="1">
    <citation type="submission" date="2024-11" db="EMBL/GenBank/DDBJ databases">
        <title>Adaptive evolution of stress response genes in parasites aligns with host niche diversity.</title>
        <authorList>
            <person name="Hahn C."/>
            <person name="Resl P."/>
        </authorList>
    </citation>
    <scope>NUCLEOTIDE SEQUENCE [LARGE SCALE GENOMIC DNA]</scope>
    <source>
        <strain evidence="2">EGGRZ-B1_66</strain>
        <tissue evidence="2">Body</tissue>
    </source>
</reference>
<evidence type="ECO:0000256" key="1">
    <source>
        <dbReference type="SAM" id="Phobius"/>
    </source>
</evidence>
<evidence type="ECO:0000313" key="3">
    <source>
        <dbReference type="Proteomes" id="UP001626550"/>
    </source>
</evidence>
<accession>A0ABD2QBY7</accession>
<organism evidence="2 3">
    <name type="scientific">Cichlidogyrus casuarinus</name>
    <dbReference type="NCBI Taxonomy" id="1844966"/>
    <lineage>
        <taxon>Eukaryota</taxon>
        <taxon>Metazoa</taxon>
        <taxon>Spiralia</taxon>
        <taxon>Lophotrochozoa</taxon>
        <taxon>Platyhelminthes</taxon>
        <taxon>Monogenea</taxon>
        <taxon>Monopisthocotylea</taxon>
        <taxon>Dactylogyridea</taxon>
        <taxon>Ancyrocephalidae</taxon>
        <taxon>Cichlidogyrus</taxon>
    </lineage>
</organism>
<keyword evidence="3" id="KW-1185">Reference proteome</keyword>